<proteinExistence type="predicted"/>
<name>A0A6G1IJX3_9PLEO</name>
<protein>
    <recommendedName>
        <fullName evidence="5">ADP-ribosylation</fullName>
    </recommendedName>
</protein>
<evidence type="ECO:0008006" key="5">
    <source>
        <dbReference type="Google" id="ProtNLM"/>
    </source>
</evidence>
<organism evidence="3 4">
    <name type="scientific">Lentithecium fluviatile CBS 122367</name>
    <dbReference type="NCBI Taxonomy" id="1168545"/>
    <lineage>
        <taxon>Eukaryota</taxon>
        <taxon>Fungi</taxon>
        <taxon>Dikarya</taxon>
        <taxon>Ascomycota</taxon>
        <taxon>Pezizomycotina</taxon>
        <taxon>Dothideomycetes</taxon>
        <taxon>Pleosporomycetidae</taxon>
        <taxon>Pleosporales</taxon>
        <taxon>Massarineae</taxon>
        <taxon>Lentitheciaceae</taxon>
        <taxon>Lentithecium</taxon>
    </lineage>
</organism>
<keyword evidence="4" id="KW-1185">Reference proteome</keyword>
<feature type="region of interest" description="Disordered" evidence="1">
    <location>
        <begin position="31"/>
        <end position="115"/>
    </location>
</feature>
<feature type="signal peptide" evidence="2">
    <location>
        <begin position="1"/>
        <end position="23"/>
    </location>
</feature>
<feature type="compositionally biased region" description="Pro residues" evidence="1">
    <location>
        <begin position="47"/>
        <end position="61"/>
    </location>
</feature>
<evidence type="ECO:0000256" key="1">
    <source>
        <dbReference type="SAM" id="MobiDB-lite"/>
    </source>
</evidence>
<dbReference type="EMBL" id="MU005611">
    <property type="protein sequence ID" value="KAF2678536.1"/>
    <property type="molecule type" value="Genomic_DNA"/>
</dbReference>
<evidence type="ECO:0000313" key="4">
    <source>
        <dbReference type="Proteomes" id="UP000799291"/>
    </source>
</evidence>
<evidence type="ECO:0000256" key="2">
    <source>
        <dbReference type="SAM" id="SignalP"/>
    </source>
</evidence>
<dbReference type="Proteomes" id="UP000799291">
    <property type="component" value="Unassembled WGS sequence"/>
</dbReference>
<feature type="chain" id="PRO_5026139685" description="ADP-ribosylation" evidence="2">
    <location>
        <begin position="24"/>
        <end position="301"/>
    </location>
</feature>
<keyword evidence="2" id="KW-0732">Signal</keyword>
<accession>A0A6G1IJX3</accession>
<gene>
    <name evidence="3" type="ORF">K458DRAFT_422990</name>
</gene>
<reference evidence="3" key="1">
    <citation type="journal article" date="2020" name="Stud. Mycol.">
        <title>101 Dothideomycetes genomes: a test case for predicting lifestyles and emergence of pathogens.</title>
        <authorList>
            <person name="Haridas S."/>
            <person name="Albert R."/>
            <person name="Binder M."/>
            <person name="Bloem J."/>
            <person name="Labutti K."/>
            <person name="Salamov A."/>
            <person name="Andreopoulos B."/>
            <person name="Baker S."/>
            <person name="Barry K."/>
            <person name="Bills G."/>
            <person name="Bluhm B."/>
            <person name="Cannon C."/>
            <person name="Castanera R."/>
            <person name="Culley D."/>
            <person name="Daum C."/>
            <person name="Ezra D."/>
            <person name="Gonzalez J."/>
            <person name="Henrissat B."/>
            <person name="Kuo A."/>
            <person name="Liang C."/>
            <person name="Lipzen A."/>
            <person name="Lutzoni F."/>
            <person name="Magnuson J."/>
            <person name="Mondo S."/>
            <person name="Nolan M."/>
            <person name="Ohm R."/>
            <person name="Pangilinan J."/>
            <person name="Park H.-J."/>
            <person name="Ramirez L."/>
            <person name="Alfaro M."/>
            <person name="Sun H."/>
            <person name="Tritt A."/>
            <person name="Yoshinaga Y."/>
            <person name="Zwiers L.-H."/>
            <person name="Turgeon B."/>
            <person name="Goodwin S."/>
            <person name="Spatafora J."/>
            <person name="Crous P."/>
            <person name="Grigoriev I."/>
        </authorList>
    </citation>
    <scope>NUCLEOTIDE SEQUENCE</scope>
    <source>
        <strain evidence="3">CBS 122367</strain>
    </source>
</reference>
<sequence>MRLASAPILKSAVLYGLLAVAHALPASISLEDEERRSLDRRMVPVRPVTPKPAAKPPPGHPDGPSVVPDAPGGTPHDSPDGAPPAVRPGTDPVVPSTGDDVRLGQAAPKDPAVSGAKNIKALDDKLKESPITSKDFADYDAKIGKYTPDVYPAEKDAWQITDPDTAKWYKDNGVPVGDGTPGNQGPELTGIDIYGAKVDLDAPGGPDLPPAWSGAVDPVNGVMTRNGEFRKGSAGSMDSEHYYRDIPEDERIFISDIIARNWADNGGGKPMTKNVSVVALSTKVQYLERANRRLSLQNEPS</sequence>
<feature type="compositionally biased region" description="Basic and acidic residues" evidence="1">
    <location>
        <begin position="33"/>
        <end position="42"/>
    </location>
</feature>
<dbReference type="AlphaFoldDB" id="A0A6G1IJX3"/>
<evidence type="ECO:0000313" key="3">
    <source>
        <dbReference type="EMBL" id="KAF2678536.1"/>
    </source>
</evidence>